<sequence>MKILNQNSISSFSASPSGGLSLMEAQTMAHIHKARISREDEAESSSVEDPRSDQNPVETGTSKAAGSSKLGASFPRGLGVAVRDLIAALFGPLAKRILILLVVDFDSEQTESSGARPRSSHKVCSF</sequence>
<evidence type="ECO:0000313" key="3">
    <source>
        <dbReference type="Proteomes" id="UP000489600"/>
    </source>
</evidence>
<proteinExistence type="predicted"/>
<reference evidence="2" key="1">
    <citation type="submission" date="2019-07" db="EMBL/GenBank/DDBJ databases">
        <authorList>
            <person name="Dittberner H."/>
        </authorList>
    </citation>
    <scope>NUCLEOTIDE SEQUENCE [LARGE SCALE GENOMIC DNA]</scope>
</reference>
<dbReference type="Proteomes" id="UP000489600">
    <property type="component" value="Unassembled WGS sequence"/>
</dbReference>
<dbReference type="AlphaFoldDB" id="A0A565CPA3"/>
<comment type="caution">
    <text evidence="2">The sequence shown here is derived from an EMBL/GenBank/DDBJ whole genome shotgun (WGS) entry which is preliminary data.</text>
</comment>
<accession>A0A565CPA3</accession>
<organism evidence="2 3">
    <name type="scientific">Arabis nemorensis</name>
    <dbReference type="NCBI Taxonomy" id="586526"/>
    <lineage>
        <taxon>Eukaryota</taxon>
        <taxon>Viridiplantae</taxon>
        <taxon>Streptophyta</taxon>
        <taxon>Embryophyta</taxon>
        <taxon>Tracheophyta</taxon>
        <taxon>Spermatophyta</taxon>
        <taxon>Magnoliopsida</taxon>
        <taxon>eudicotyledons</taxon>
        <taxon>Gunneridae</taxon>
        <taxon>Pentapetalae</taxon>
        <taxon>rosids</taxon>
        <taxon>malvids</taxon>
        <taxon>Brassicales</taxon>
        <taxon>Brassicaceae</taxon>
        <taxon>Arabideae</taxon>
        <taxon>Arabis</taxon>
    </lineage>
</organism>
<name>A0A565CPA3_9BRAS</name>
<evidence type="ECO:0000313" key="2">
    <source>
        <dbReference type="EMBL" id="VVB15525.1"/>
    </source>
</evidence>
<protein>
    <submittedName>
        <fullName evidence="2">Uncharacterized protein</fullName>
    </submittedName>
</protein>
<gene>
    <name evidence="2" type="ORF">ANE_LOCUS25969</name>
</gene>
<keyword evidence="3" id="KW-1185">Reference proteome</keyword>
<feature type="region of interest" description="Disordered" evidence="1">
    <location>
        <begin position="31"/>
        <end position="74"/>
    </location>
</feature>
<feature type="compositionally biased region" description="Low complexity" evidence="1">
    <location>
        <begin position="62"/>
        <end position="73"/>
    </location>
</feature>
<dbReference type="EMBL" id="CABITT030000008">
    <property type="protein sequence ID" value="VVB15525.1"/>
    <property type="molecule type" value="Genomic_DNA"/>
</dbReference>
<evidence type="ECO:0000256" key="1">
    <source>
        <dbReference type="SAM" id="MobiDB-lite"/>
    </source>
</evidence>